<keyword evidence="11" id="KW-0813">Transport</keyword>
<evidence type="ECO:0000256" key="1">
    <source>
        <dbReference type="ARBA" id="ARBA00001970"/>
    </source>
</evidence>
<dbReference type="SUPFAM" id="SSF63380">
    <property type="entry name" value="Riboflavin synthase domain-like"/>
    <property type="match status" value="1"/>
</dbReference>
<dbReference type="InterPro" id="IPR000971">
    <property type="entry name" value="Globin"/>
</dbReference>
<evidence type="ECO:0000256" key="2">
    <source>
        <dbReference type="ARBA" id="ARBA00001974"/>
    </source>
</evidence>
<comment type="cofactor">
    <cofactor evidence="2">
        <name>FAD</name>
        <dbReference type="ChEBI" id="CHEBI:57692"/>
    </cofactor>
</comment>
<dbReference type="CDD" id="cd19753">
    <property type="entry name" value="Mb-like_oxidoreductase"/>
    <property type="match status" value="1"/>
</dbReference>
<dbReference type="SUPFAM" id="SSF46458">
    <property type="entry name" value="Globin-like"/>
    <property type="match status" value="1"/>
</dbReference>
<evidence type="ECO:0000259" key="14">
    <source>
        <dbReference type="PROSITE" id="PS51384"/>
    </source>
</evidence>
<accession>A0ABW2BRT4</accession>
<evidence type="ECO:0000256" key="12">
    <source>
        <dbReference type="SAM" id="MobiDB-lite"/>
    </source>
</evidence>
<keyword evidence="7" id="KW-0411">Iron-sulfur</keyword>
<dbReference type="PANTHER" id="PTHR47354">
    <property type="entry name" value="NADH OXIDOREDUCTASE HCR"/>
    <property type="match status" value="1"/>
</dbReference>
<evidence type="ECO:0000256" key="6">
    <source>
        <dbReference type="ARBA" id="ARBA00022857"/>
    </source>
</evidence>
<dbReference type="SUPFAM" id="SSF52343">
    <property type="entry name" value="Ferredoxin reductase-like, C-terminal NADP-linked domain"/>
    <property type="match status" value="1"/>
</dbReference>
<evidence type="ECO:0000256" key="10">
    <source>
        <dbReference type="ARBA" id="ARBA00049433"/>
    </source>
</evidence>
<dbReference type="InterPro" id="IPR039261">
    <property type="entry name" value="FNR_nucleotide-bd"/>
</dbReference>
<feature type="domain" description="Globin" evidence="13">
    <location>
        <begin position="20"/>
        <end position="156"/>
    </location>
</feature>
<sequence>MTVNAVLDEPEEPSGSSSARQRDAERVVGIIRESFSKIEHNAEGLSRQFYALLFAIAPDTRDMFPANMEVQRSRLLRALVHIVQMVDRPQELTPFLRQLGRDHRKFGVVTRHYESVGTALLGALRHYAGDDWTEEVERAWADAFAIIAGAMQEGSASDDGPAWWNAEVIDHTRLDWETALIRVRPDRTIPFYTGQYVSIESPQRPRLWRYLSPANAPREDGSLDFHVRAVDGGWVSRALVGYTRLGDVWKIGSPLGNLWANPKADRDLLLVGGGTGIAPLLGVIDELSGRDTRPYVTMFFGGRKVDDLYYLNELRALAERHSWLTVVPVTEDGSAEGGEKGQLAEVVTGHGAWRDHDVLVSGSPGMIRSTVSRMLVAGTTFDQISYDSFTTD</sequence>
<dbReference type="InterPro" id="IPR017927">
    <property type="entry name" value="FAD-bd_FR_type"/>
</dbReference>
<comment type="catalytic activity">
    <reaction evidence="10">
        <text>2 nitric oxide + NADPH + 2 O2 = 2 nitrate + NADP(+) + H(+)</text>
        <dbReference type="Rhea" id="RHEA:19465"/>
        <dbReference type="ChEBI" id="CHEBI:15378"/>
        <dbReference type="ChEBI" id="CHEBI:15379"/>
        <dbReference type="ChEBI" id="CHEBI:16480"/>
        <dbReference type="ChEBI" id="CHEBI:17632"/>
        <dbReference type="ChEBI" id="CHEBI:57783"/>
        <dbReference type="ChEBI" id="CHEBI:58349"/>
        <dbReference type="EC" id="1.14.12.17"/>
    </reaction>
</comment>
<dbReference type="InterPro" id="IPR001433">
    <property type="entry name" value="OxRdtase_FAD/NAD-bd"/>
</dbReference>
<evidence type="ECO:0000256" key="7">
    <source>
        <dbReference type="ARBA" id="ARBA00023014"/>
    </source>
</evidence>
<dbReference type="PROSITE" id="PS51384">
    <property type="entry name" value="FAD_FR"/>
    <property type="match status" value="1"/>
</dbReference>
<dbReference type="Gene3D" id="2.40.30.10">
    <property type="entry name" value="Translation factors"/>
    <property type="match status" value="1"/>
</dbReference>
<dbReference type="Gene3D" id="3.40.50.80">
    <property type="entry name" value="Nucleotide-binding domain of ferredoxin-NADP reductase (FNR) module"/>
    <property type="match status" value="1"/>
</dbReference>
<dbReference type="PRINTS" id="PR00410">
    <property type="entry name" value="PHEHYDRXLASE"/>
</dbReference>
<dbReference type="Gene3D" id="1.10.490.10">
    <property type="entry name" value="Globins"/>
    <property type="match status" value="1"/>
</dbReference>
<keyword evidence="6" id="KW-0521">NADP</keyword>
<dbReference type="InterPro" id="IPR009050">
    <property type="entry name" value="Globin-like_sf"/>
</dbReference>
<keyword evidence="8" id="KW-0520">NAD</keyword>
<dbReference type="InterPro" id="IPR017938">
    <property type="entry name" value="Riboflavin_synthase-like_b-brl"/>
</dbReference>
<evidence type="ECO:0000256" key="4">
    <source>
        <dbReference type="ARBA" id="ARBA00012229"/>
    </source>
</evidence>
<proteinExistence type="inferred from homology"/>
<gene>
    <name evidence="15" type="ORF">ACFQGD_01110</name>
</gene>
<dbReference type="PROSITE" id="PS01033">
    <property type="entry name" value="GLOBIN"/>
    <property type="match status" value="1"/>
</dbReference>
<evidence type="ECO:0000313" key="15">
    <source>
        <dbReference type="EMBL" id="MFC6865737.1"/>
    </source>
</evidence>
<evidence type="ECO:0000259" key="13">
    <source>
        <dbReference type="PROSITE" id="PS01033"/>
    </source>
</evidence>
<dbReference type="PANTHER" id="PTHR47354:SF5">
    <property type="entry name" value="PROTEIN RFBI"/>
    <property type="match status" value="1"/>
</dbReference>
<keyword evidence="5" id="KW-0001">2Fe-2S</keyword>
<dbReference type="InterPro" id="IPR008333">
    <property type="entry name" value="Cbr1-like_FAD-bd_dom"/>
</dbReference>
<keyword evidence="16" id="KW-1185">Reference proteome</keyword>
<dbReference type="Pfam" id="PF00042">
    <property type="entry name" value="Globin"/>
    <property type="match status" value="1"/>
</dbReference>
<reference evidence="16" key="1">
    <citation type="journal article" date="2019" name="Int. J. Syst. Evol. Microbiol.">
        <title>The Global Catalogue of Microorganisms (GCM) 10K type strain sequencing project: providing services to taxonomists for standard genome sequencing and annotation.</title>
        <authorList>
            <consortium name="The Broad Institute Genomics Platform"/>
            <consortium name="The Broad Institute Genome Sequencing Center for Infectious Disease"/>
            <person name="Wu L."/>
            <person name="Ma J."/>
        </authorList>
    </citation>
    <scope>NUCLEOTIDE SEQUENCE [LARGE SCALE GENOMIC DNA]</scope>
    <source>
        <strain evidence="16">KCTC 32255</strain>
    </source>
</reference>
<dbReference type="Proteomes" id="UP001596337">
    <property type="component" value="Unassembled WGS sequence"/>
</dbReference>
<dbReference type="EMBL" id="JBHSXX010000001">
    <property type="protein sequence ID" value="MFC6865737.1"/>
    <property type="molecule type" value="Genomic_DNA"/>
</dbReference>
<comment type="similarity">
    <text evidence="3">In the C-terminal section; belongs to the flavoprotein pyridine nucleotide cytochrome reductase family.</text>
</comment>
<comment type="catalytic activity">
    <reaction evidence="9">
        <text>2 nitric oxide + NADH + 2 O2 = 2 nitrate + NAD(+) + H(+)</text>
        <dbReference type="Rhea" id="RHEA:19469"/>
        <dbReference type="ChEBI" id="CHEBI:15378"/>
        <dbReference type="ChEBI" id="CHEBI:15379"/>
        <dbReference type="ChEBI" id="CHEBI:16480"/>
        <dbReference type="ChEBI" id="CHEBI:17632"/>
        <dbReference type="ChEBI" id="CHEBI:57540"/>
        <dbReference type="ChEBI" id="CHEBI:57945"/>
        <dbReference type="EC" id="1.14.12.17"/>
    </reaction>
</comment>
<dbReference type="Pfam" id="PF00970">
    <property type="entry name" value="FAD_binding_6"/>
    <property type="match status" value="1"/>
</dbReference>
<evidence type="ECO:0000256" key="9">
    <source>
        <dbReference type="ARBA" id="ARBA00048649"/>
    </source>
</evidence>
<evidence type="ECO:0000256" key="5">
    <source>
        <dbReference type="ARBA" id="ARBA00022714"/>
    </source>
</evidence>
<dbReference type="InterPro" id="IPR050415">
    <property type="entry name" value="MRET"/>
</dbReference>
<evidence type="ECO:0000256" key="8">
    <source>
        <dbReference type="ARBA" id="ARBA00023027"/>
    </source>
</evidence>
<comment type="caution">
    <text evidence="15">The sequence shown here is derived from an EMBL/GenBank/DDBJ whole genome shotgun (WGS) entry which is preliminary data.</text>
</comment>
<dbReference type="CDD" id="cd06187">
    <property type="entry name" value="O2ase_reductase_like"/>
    <property type="match status" value="1"/>
</dbReference>
<name>A0ABW2BRT4_9PSEU</name>
<feature type="domain" description="FAD-binding FR-type" evidence="14">
    <location>
        <begin position="161"/>
        <end position="261"/>
    </location>
</feature>
<keyword evidence="11" id="KW-0349">Heme</keyword>
<protein>
    <recommendedName>
        <fullName evidence="4">nitric oxide dioxygenase</fullName>
        <ecNumber evidence="4">1.14.12.17</ecNumber>
    </recommendedName>
</protein>
<organism evidence="15 16">
    <name type="scientific">Haloechinothrix salitolerans</name>
    <dbReference type="NCBI Taxonomy" id="926830"/>
    <lineage>
        <taxon>Bacteria</taxon>
        <taxon>Bacillati</taxon>
        <taxon>Actinomycetota</taxon>
        <taxon>Actinomycetes</taxon>
        <taxon>Pseudonocardiales</taxon>
        <taxon>Pseudonocardiaceae</taxon>
        <taxon>Haloechinothrix</taxon>
    </lineage>
</organism>
<comment type="similarity">
    <text evidence="11">Belongs to the globin family.</text>
</comment>
<keyword evidence="11" id="KW-0408">Iron</keyword>
<evidence type="ECO:0000256" key="3">
    <source>
        <dbReference type="ARBA" id="ARBA00006401"/>
    </source>
</evidence>
<keyword evidence="11" id="KW-0561">Oxygen transport</keyword>
<dbReference type="InterPro" id="IPR012292">
    <property type="entry name" value="Globin/Proto"/>
</dbReference>
<evidence type="ECO:0000256" key="11">
    <source>
        <dbReference type="RuleBase" id="RU000356"/>
    </source>
</evidence>
<dbReference type="RefSeq" id="WP_345392369.1">
    <property type="nucleotide sequence ID" value="NZ_BAABLA010000007.1"/>
</dbReference>
<dbReference type="Pfam" id="PF00175">
    <property type="entry name" value="NAD_binding_1"/>
    <property type="match status" value="1"/>
</dbReference>
<keyword evidence="11" id="KW-0479">Metal-binding</keyword>
<evidence type="ECO:0000313" key="16">
    <source>
        <dbReference type="Proteomes" id="UP001596337"/>
    </source>
</evidence>
<dbReference type="EC" id="1.14.12.17" evidence="4"/>
<feature type="region of interest" description="Disordered" evidence="12">
    <location>
        <begin position="1"/>
        <end position="23"/>
    </location>
</feature>
<comment type="cofactor">
    <cofactor evidence="1">
        <name>heme b</name>
        <dbReference type="ChEBI" id="CHEBI:60344"/>
    </cofactor>
</comment>